<evidence type="ECO:0000313" key="1">
    <source>
        <dbReference type="EMBL" id="ALC40745.1"/>
    </source>
</evidence>
<keyword evidence="2" id="KW-1185">Reference proteome</keyword>
<protein>
    <submittedName>
        <fullName evidence="1">CG4692</fullName>
    </submittedName>
</protein>
<dbReference type="EMBL" id="CP012524">
    <property type="protein sequence ID" value="ALC40745.1"/>
    <property type="molecule type" value="Genomic_DNA"/>
</dbReference>
<evidence type="ECO:0000313" key="2">
    <source>
        <dbReference type="Proteomes" id="UP000494163"/>
    </source>
</evidence>
<gene>
    <name evidence="1" type="ORF">Dbus_chr2Rg324</name>
</gene>
<dbReference type="OMA" id="MCDHARR"/>
<accession>A0A0M4ETW6</accession>
<proteinExistence type="predicted"/>
<dbReference type="Proteomes" id="UP000494163">
    <property type="component" value="Chromosome 2R"/>
</dbReference>
<reference evidence="1 2" key="1">
    <citation type="submission" date="2015-08" db="EMBL/GenBank/DDBJ databases">
        <title>Ancestral chromatin configuration constrains chromatin evolution on differentiating sex chromosomes in Drosophila.</title>
        <authorList>
            <person name="Zhou Q."/>
            <person name="Bachtrog D."/>
        </authorList>
    </citation>
    <scope>NUCLEOTIDE SEQUENCE [LARGE SCALE GENOMIC DNA]</scope>
    <source>
        <tissue evidence="1">Whole larvae</tissue>
    </source>
</reference>
<organism evidence="1 2">
    <name type="scientific">Drosophila busckii</name>
    <name type="common">Fruit fly</name>
    <dbReference type="NCBI Taxonomy" id="30019"/>
    <lineage>
        <taxon>Eukaryota</taxon>
        <taxon>Metazoa</taxon>
        <taxon>Ecdysozoa</taxon>
        <taxon>Arthropoda</taxon>
        <taxon>Hexapoda</taxon>
        <taxon>Insecta</taxon>
        <taxon>Pterygota</taxon>
        <taxon>Neoptera</taxon>
        <taxon>Endopterygota</taxon>
        <taxon>Diptera</taxon>
        <taxon>Brachycera</taxon>
        <taxon>Muscomorpha</taxon>
        <taxon>Ephydroidea</taxon>
        <taxon>Drosophilidae</taxon>
        <taxon>Drosophila</taxon>
    </lineage>
</organism>
<sequence>MLFFSYKWAVDTYCFVICDQARRLAFMLLASTLRFSTKATLVFMTSSSSPRSASSQLSERFLRVPFFLPVALSFSVDSSSAASETFSPPPSFVAFVFDSAFSSSSSSSCGDDAPFVKSSSSFIVS</sequence>
<dbReference type="AlphaFoldDB" id="A0A0M4ETW6"/>
<name>A0A0M4ETW6_DROBS</name>